<dbReference type="EMBL" id="FNAN01000011">
    <property type="protein sequence ID" value="SDF55949.1"/>
    <property type="molecule type" value="Genomic_DNA"/>
</dbReference>
<feature type="transmembrane region" description="Helical" evidence="6">
    <location>
        <begin position="12"/>
        <end position="31"/>
    </location>
</feature>
<evidence type="ECO:0000256" key="6">
    <source>
        <dbReference type="SAM" id="Phobius"/>
    </source>
</evidence>
<keyword evidence="5 6" id="KW-0472">Membrane</keyword>
<dbReference type="PANTHER" id="PTHR42709">
    <property type="entry name" value="ALKALINE PHOSPHATASE LIKE PROTEIN"/>
    <property type="match status" value="1"/>
</dbReference>
<dbReference type="PANTHER" id="PTHR42709:SF6">
    <property type="entry name" value="UNDECAPRENYL PHOSPHATE TRANSPORTER A"/>
    <property type="match status" value="1"/>
</dbReference>
<reference evidence="8" key="1">
    <citation type="submission" date="2016-10" db="EMBL/GenBank/DDBJ databases">
        <authorList>
            <person name="Varghese N."/>
            <person name="Submissions S."/>
        </authorList>
    </citation>
    <scope>NUCLEOTIDE SEQUENCE [LARGE SCALE GENOMIC DNA]</scope>
    <source>
        <strain evidence="8">DSM 25329</strain>
    </source>
</reference>
<evidence type="ECO:0000313" key="8">
    <source>
        <dbReference type="Proteomes" id="UP000198748"/>
    </source>
</evidence>
<dbReference type="RefSeq" id="WP_090153449.1">
    <property type="nucleotide sequence ID" value="NZ_FNAN01000011.1"/>
</dbReference>
<comment type="subcellular location">
    <subcellularLocation>
        <location evidence="1">Cell membrane</location>
        <topology evidence="1">Multi-pass membrane protein</topology>
    </subcellularLocation>
</comment>
<feature type="transmembrane region" description="Helical" evidence="6">
    <location>
        <begin position="51"/>
        <end position="72"/>
    </location>
</feature>
<protein>
    <submittedName>
        <fullName evidence="7">Membrane protein DedA, SNARE-associated domain</fullName>
    </submittedName>
</protein>
<accession>A0A1G7M467</accession>
<dbReference type="OrthoDB" id="1493141at2"/>
<name>A0A1G7M467_9BACT</name>
<evidence type="ECO:0000256" key="1">
    <source>
        <dbReference type="ARBA" id="ARBA00004651"/>
    </source>
</evidence>
<feature type="transmembrane region" description="Helical" evidence="6">
    <location>
        <begin position="135"/>
        <end position="157"/>
    </location>
</feature>
<evidence type="ECO:0000256" key="4">
    <source>
        <dbReference type="ARBA" id="ARBA00022989"/>
    </source>
</evidence>
<evidence type="ECO:0000256" key="5">
    <source>
        <dbReference type="ARBA" id="ARBA00023136"/>
    </source>
</evidence>
<evidence type="ECO:0000256" key="2">
    <source>
        <dbReference type="ARBA" id="ARBA00022475"/>
    </source>
</evidence>
<dbReference type="InterPro" id="IPR051311">
    <property type="entry name" value="DedA_domain"/>
</dbReference>
<keyword evidence="8" id="KW-1185">Reference proteome</keyword>
<keyword evidence="3 6" id="KW-0812">Transmembrane</keyword>
<proteinExistence type="predicted"/>
<feature type="transmembrane region" description="Helical" evidence="6">
    <location>
        <begin position="169"/>
        <end position="188"/>
    </location>
</feature>
<dbReference type="AlphaFoldDB" id="A0A1G7M467"/>
<keyword evidence="2" id="KW-1003">Cell membrane</keyword>
<dbReference type="STRING" id="659014.SAMN04487996_111144"/>
<evidence type="ECO:0000313" key="7">
    <source>
        <dbReference type="EMBL" id="SDF55949.1"/>
    </source>
</evidence>
<evidence type="ECO:0000256" key="3">
    <source>
        <dbReference type="ARBA" id="ARBA00022692"/>
    </source>
</evidence>
<organism evidence="7 8">
    <name type="scientific">Dyadobacter soli</name>
    <dbReference type="NCBI Taxonomy" id="659014"/>
    <lineage>
        <taxon>Bacteria</taxon>
        <taxon>Pseudomonadati</taxon>
        <taxon>Bacteroidota</taxon>
        <taxon>Cytophagia</taxon>
        <taxon>Cytophagales</taxon>
        <taxon>Spirosomataceae</taxon>
        <taxon>Dyadobacter</taxon>
    </lineage>
</organism>
<dbReference type="GO" id="GO:0005886">
    <property type="term" value="C:plasma membrane"/>
    <property type="evidence" value="ECO:0007669"/>
    <property type="project" value="UniProtKB-SubCell"/>
</dbReference>
<dbReference type="Proteomes" id="UP000198748">
    <property type="component" value="Unassembled WGS sequence"/>
</dbReference>
<sequence length="193" mass="21842">MQTTDISTYIHHFSYLGIFLWFLVFEQFTPIPEEVSLISLGYTCKHNHLNLFVAGGFALAGLLIVDNTLFYLSGKGRRFTGKLAQNYDGKLLSELKGQLRTHTTRTLILCALLPKVRFLSPILAASSGVGWKHFFVVNTLTTLFYVSGYIASGVFFHQGLASVLSQMQTFQHLIFILIIIFVFIWLVIKVRKS</sequence>
<gene>
    <name evidence="7" type="ORF">SAMN04487996_111144</name>
</gene>
<keyword evidence="4 6" id="KW-1133">Transmembrane helix</keyword>